<name>A0ABT2JAJ3_9PSEU</name>
<evidence type="ECO:0000313" key="2">
    <source>
        <dbReference type="EMBL" id="MCT2584778.1"/>
    </source>
</evidence>
<protein>
    <recommendedName>
        <fullName evidence="4">Secreted protein</fullName>
    </recommendedName>
</protein>
<keyword evidence="1" id="KW-0732">Signal</keyword>
<dbReference type="Proteomes" id="UP001156441">
    <property type="component" value="Unassembled WGS sequence"/>
</dbReference>
<organism evidence="2 3">
    <name type="scientific">Actinophytocola gossypii</name>
    <dbReference type="NCBI Taxonomy" id="2812003"/>
    <lineage>
        <taxon>Bacteria</taxon>
        <taxon>Bacillati</taxon>
        <taxon>Actinomycetota</taxon>
        <taxon>Actinomycetes</taxon>
        <taxon>Pseudonocardiales</taxon>
        <taxon>Pseudonocardiaceae</taxon>
    </lineage>
</organism>
<gene>
    <name evidence="2" type="ORF">JT362_16795</name>
</gene>
<proteinExistence type="predicted"/>
<sequence>MRTRTLVRAVLAALTITAVTATAPAQADEGPVGPEPWLPYETTDFVAPAGRYCDFELSVTAVEDEEEYRVVSRYPDGAVRVYEYRGKLITRFTNVATGESVTRDLSGHAWTEMYPDGVTMRSFTGIGPFGFGFRETDPYPRGYYRLDGLHVITIDEDGTRSMPVAAGDAENVCTALD</sequence>
<feature type="signal peptide" evidence="1">
    <location>
        <begin position="1"/>
        <end position="27"/>
    </location>
</feature>
<feature type="chain" id="PRO_5046781472" description="Secreted protein" evidence="1">
    <location>
        <begin position="28"/>
        <end position="177"/>
    </location>
</feature>
<evidence type="ECO:0008006" key="4">
    <source>
        <dbReference type="Google" id="ProtNLM"/>
    </source>
</evidence>
<evidence type="ECO:0000256" key="1">
    <source>
        <dbReference type="SAM" id="SignalP"/>
    </source>
</evidence>
<comment type="caution">
    <text evidence="2">The sequence shown here is derived from an EMBL/GenBank/DDBJ whole genome shotgun (WGS) entry which is preliminary data.</text>
</comment>
<keyword evidence="3" id="KW-1185">Reference proteome</keyword>
<dbReference type="EMBL" id="JAFFZE010000014">
    <property type="protein sequence ID" value="MCT2584778.1"/>
    <property type="molecule type" value="Genomic_DNA"/>
</dbReference>
<evidence type="ECO:0000313" key="3">
    <source>
        <dbReference type="Proteomes" id="UP001156441"/>
    </source>
</evidence>
<dbReference type="RefSeq" id="WP_260192180.1">
    <property type="nucleotide sequence ID" value="NZ_JAFFZE010000014.1"/>
</dbReference>
<accession>A0ABT2JAJ3</accession>
<reference evidence="2 3" key="1">
    <citation type="submission" date="2021-02" db="EMBL/GenBank/DDBJ databases">
        <title>Actinophytocola xerophila sp. nov., isolated from soil of cotton cropping field.</title>
        <authorList>
            <person name="Huang R."/>
            <person name="Chen X."/>
            <person name="Ge X."/>
            <person name="Liu W."/>
        </authorList>
    </citation>
    <scope>NUCLEOTIDE SEQUENCE [LARGE SCALE GENOMIC DNA]</scope>
    <source>
        <strain evidence="2 3">S1-96</strain>
    </source>
</reference>